<gene>
    <name evidence="5" type="ORF">C7M84_009040</name>
</gene>
<dbReference type="InterPro" id="IPR052758">
    <property type="entry name" value="SRC_co-chaperone"/>
</dbReference>
<feature type="repeat" description="TPR" evidence="3">
    <location>
        <begin position="366"/>
        <end position="399"/>
    </location>
</feature>
<feature type="non-terminal residue" evidence="5">
    <location>
        <position position="503"/>
    </location>
</feature>
<evidence type="ECO:0000313" key="6">
    <source>
        <dbReference type="Proteomes" id="UP000283509"/>
    </source>
</evidence>
<evidence type="ECO:0000256" key="2">
    <source>
        <dbReference type="ARBA" id="ARBA00022803"/>
    </source>
</evidence>
<keyword evidence="2 3" id="KW-0802">TPR repeat</keyword>
<evidence type="ECO:0000313" key="5">
    <source>
        <dbReference type="EMBL" id="ROT72573.1"/>
    </source>
</evidence>
<feature type="repeat" description="TPR" evidence="3">
    <location>
        <begin position="332"/>
        <end position="365"/>
    </location>
</feature>
<name>A0A3R7M4D4_PENVA</name>
<accession>A0A3R7M4D4</accession>
<comment type="caution">
    <text evidence="5">The sequence shown here is derived from an EMBL/GenBank/DDBJ whole genome shotgun (WGS) entry which is preliminary data.</text>
</comment>
<dbReference type="Gene3D" id="1.25.40.10">
    <property type="entry name" value="Tetratricopeptide repeat domain"/>
    <property type="match status" value="1"/>
</dbReference>
<dbReference type="STRING" id="6689.A0A3R7M4D4"/>
<dbReference type="InterPro" id="IPR019734">
    <property type="entry name" value="TPR_rpt"/>
</dbReference>
<feature type="compositionally biased region" description="Low complexity" evidence="4">
    <location>
        <begin position="257"/>
        <end position="267"/>
    </location>
</feature>
<dbReference type="PROSITE" id="PS50005">
    <property type="entry name" value="TPR"/>
    <property type="match status" value="3"/>
</dbReference>
<feature type="region of interest" description="Disordered" evidence="4">
    <location>
        <begin position="255"/>
        <end position="275"/>
    </location>
</feature>
<evidence type="ECO:0000256" key="3">
    <source>
        <dbReference type="PROSITE-ProRule" id="PRU00339"/>
    </source>
</evidence>
<reference evidence="5 6" key="2">
    <citation type="submission" date="2019-01" db="EMBL/GenBank/DDBJ databases">
        <title>The decoding of complex shrimp genome reveals the adaptation for benthos swimmer, frequently molting mechanism and breeding impact on genome.</title>
        <authorList>
            <person name="Sun Y."/>
            <person name="Gao Y."/>
            <person name="Yu Y."/>
        </authorList>
    </citation>
    <scope>NUCLEOTIDE SEQUENCE [LARGE SCALE GENOMIC DNA]</scope>
    <source>
        <tissue evidence="5">Muscle</tissue>
    </source>
</reference>
<dbReference type="Proteomes" id="UP000283509">
    <property type="component" value="Unassembled WGS sequence"/>
</dbReference>
<dbReference type="OrthoDB" id="765884at2759"/>
<reference evidence="5 6" key="1">
    <citation type="submission" date="2018-04" db="EMBL/GenBank/DDBJ databases">
        <authorList>
            <person name="Zhang X."/>
            <person name="Yuan J."/>
            <person name="Li F."/>
            <person name="Xiang J."/>
        </authorList>
    </citation>
    <scope>NUCLEOTIDE SEQUENCE [LARGE SCALE GENOMIC DNA]</scope>
    <source>
        <tissue evidence="5">Muscle</tissue>
    </source>
</reference>
<evidence type="ECO:0000256" key="1">
    <source>
        <dbReference type="ARBA" id="ARBA00022737"/>
    </source>
</evidence>
<protein>
    <submittedName>
        <fullName evidence="5">DnaJ-like protein subfamily C member 7</fullName>
    </submittedName>
</protein>
<dbReference type="SUPFAM" id="SSF48452">
    <property type="entry name" value="TPR-like"/>
    <property type="match status" value="1"/>
</dbReference>
<proteinExistence type="predicted"/>
<keyword evidence="6" id="KW-1185">Reference proteome</keyword>
<dbReference type="SMART" id="SM00028">
    <property type="entry name" value="TPR"/>
    <property type="match status" value="3"/>
</dbReference>
<evidence type="ECO:0000256" key="4">
    <source>
        <dbReference type="SAM" id="MobiDB-lite"/>
    </source>
</evidence>
<sequence>MVWVLHGAREGKDLGEQRLWASWVPAAAFEAGQWVAAPFSWPQGPCPQPRQGHHARGQYGRRESMSTFDSRTVFEEIARLHGGELAGNPHVRRKPWRPNGALPVTDLAFREKEAPSWPPRQGLRGGPPVICQGREDECHEERKDRPGWRWSEVWCRAWPPPWGVKDLGCVSGWADVLRAPSLPAFSAATVTQRLRSFDLRDFFGHLSCSAERKDLECEGAPGGGAPSDAAGAGDGGVLWWASGCLCGRGGGSQSPEASASHARSSARPTSGSPRMGLHDLLDPASLLSKIPRPGRLLDLDYRDLLTYLPVLTIKGRLKTLRMYMTDKIFRLAERRKDEGNEQYKAKEYREALKLYTQAIELCPDCAAYYSNRSACYMMLGKYNEALNDAREAVRLDKNFVKGYVRVAKCNIALGDANAALSVLRQAGELEPNNKAIRDEINNAQALIRCNDEIEKATTKGDYRTAIFHLDRALDLAVGCRSLKITKGEYLVFLQRYADAQEIV</sequence>
<dbReference type="AlphaFoldDB" id="A0A3R7M4D4"/>
<dbReference type="PANTHER" id="PTHR44200">
    <property type="entry name" value="DNAJ HOMOLOG SUBFAMILY C MEMBER 7"/>
    <property type="match status" value="1"/>
</dbReference>
<dbReference type="EMBL" id="QCYY01002134">
    <property type="protein sequence ID" value="ROT72573.1"/>
    <property type="molecule type" value="Genomic_DNA"/>
</dbReference>
<dbReference type="InterPro" id="IPR013105">
    <property type="entry name" value="TPR_2"/>
</dbReference>
<organism evidence="5 6">
    <name type="scientific">Penaeus vannamei</name>
    <name type="common">Whiteleg shrimp</name>
    <name type="synonym">Litopenaeus vannamei</name>
    <dbReference type="NCBI Taxonomy" id="6689"/>
    <lineage>
        <taxon>Eukaryota</taxon>
        <taxon>Metazoa</taxon>
        <taxon>Ecdysozoa</taxon>
        <taxon>Arthropoda</taxon>
        <taxon>Crustacea</taxon>
        <taxon>Multicrustacea</taxon>
        <taxon>Malacostraca</taxon>
        <taxon>Eumalacostraca</taxon>
        <taxon>Eucarida</taxon>
        <taxon>Decapoda</taxon>
        <taxon>Dendrobranchiata</taxon>
        <taxon>Penaeoidea</taxon>
        <taxon>Penaeidae</taxon>
        <taxon>Penaeus</taxon>
    </lineage>
</organism>
<feature type="repeat" description="TPR" evidence="3">
    <location>
        <begin position="400"/>
        <end position="433"/>
    </location>
</feature>
<dbReference type="InterPro" id="IPR011990">
    <property type="entry name" value="TPR-like_helical_dom_sf"/>
</dbReference>
<dbReference type="PANTHER" id="PTHR44200:SF1">
    <property type="entry name" value="DNAJ HOMOLOG SUBFAMILY C MEMBER 7"/>
    <property type="match status" value="1"/>
</dbReference>
<dbReference type="Pfam" id="PF07719">
    <property type="entry name" value="TPR_2"/>
    <property type="match status" value="1"/>
</dbReference>
<keyword evidence="1" id="KW-0677">Repeat</keyword>
<feature type="region of interest" description="Disordered" evidence="4">
    <location>
        <begin position="45"/>
        <end position="67"/>
    </location>
</feature>